<dbReference type="Proteomes" id="UP000614609">
    <property type="component" value="Unassembled WGS sequence"/>
</dbReference>
<evidence type="ECO:0000313" key="2">
    <source>
        <dbReference type="Proteomes" id="UP000614609"/>
    </source>
</evidence>
<proteinExistence type="predicted"/>
<evidence type="ECO:0000313" key="1">
    <source>
        <dbReference type="EMBL" id="GGM66401.1"/>
    </source>
</evidence>
<accession>A0A830FS88</accession>
<dbReference type="EMBL" id="BMOO01000003">
    <property type="protein sequence ID" value="GGM66401.1"/>
    <property type="molecule type" value="Genomic_DNA"/>
</dbReference>
<reference evidence="1" key="2">
    <citation type="submission" date="2020-09" db="EMBL/GenBank/DDBJ databases">
        <authorList>
            <person name="Sun Q."/>
            <person name="Ohkuma M."/>
        </authorList>
    </citation>
    <scope>NUCLEOTIDE SEQUENCE</scope>
    <source>
        <strain evidence="1">JCM 16108</strain>
    </source>
</reference>
<dbReference type="InterPro" id="IPR036388">
    <property type="entry name" value="WH-like_DNA-bd_sf"/>
</dbReference>
<name>A0A830FS88_9EURY</name>
<organism evidence="1 2">
    <name type="scientific">Halarchaeum rubridurum</name>
    <dbReference type="NCBI Taxonomy" id="489911"/>
    <lineage>
        <taxon>Archaea</taxon>
        <taxon>Methanobacteriati</taxon>
        <taxon>Methanobacteriota</taxon>
        <taxon>Stenosarchaea group</taxon>
        <taxon>Halobacteria</taxon>
        <taxon>Halobacteriales</taxon>
        <taxon>Halobacteriaceae</taxon>
    </lineage>
</organism>
<dbReference type="SUPFAM" id="SSF46785">
    <property type="entry name" value="Winged helix' DNA-binding domain"/>
    <property type="match status" value="1"/>
</dbReference>
<dbReference type="Gene3D" id="1.10.10.10">
    <property type="entry name" value="Winged helix-like DNA-binding domain superfamily/Winged helix DNA-binding domain"/>
    <property type="match status" value="1"/>
</dbReference>
<gene>
    <name evidence="1" type="ORF">GCM10009017_15650</name>
</gene>
<keyword evidence="2" id="KW-1185">Reference proteome</keyword>
<dbReference type="InterPro" id="IPR036390">
    <property type="entry name" value="WH_DNA-bd_sf"/>
</dbReference>
<reference evidence="1" key="1">
    <citation type="journal article" date="2014" name="Int. J. Syst. Evol. Microbiol.">
        <title>Complete genome sequence of Corynebacterium casei LMG S-19264T (=DSM 44701T), isolated from a smear-ripened cheese.</title>
        <authorList>
            <consortium name="US DOE Joint Genome Institute (JGI-PGF)"/>
            <person name="Walter F."/>
            <person name="Albersmeier A."/>
            <person name="Kalinowski J."/>
            <person name="Ruckert C."/>
        </authorList>
    </citation>
    <scope>NUCLEOTIDE SEQUENCE</scope>
    <source>
        <strain evidence="1">JCM 16108</strain>
    </source>
</reference>
<protein>
    <submittedName>
        <fullName evidence="1">Uncharacterized protein</fullName>
    </submittedName>
</protein>
<comment type="caution">
    <text evidence="1">The sequence shown here is derived from an EMBL/GenBank/DDBJ whole genome shotgun (WGS) entry which is preliminary data.</text>
</comment>
<dbReference type="AlphaFoldDB" id="A0A830FS88"/>
<sequence length="68" mass="8096">MMRLFEQPYHTTTDVEEMLNVSEPTVYRATHSLEEDAILENVTSKESHREYWASEIFEILERPPTTHE</sequence>